<dbReference type="CDD" id="cd12196">
    <property type="entry name" value="MARK1-3_C"/>
    <property type="match status" value="1"/>
</dbReference>
<keyword evidence="10" id="KW-0378">Hydrolase</keyword>
<dbReference type="Pfam" id="PF00069">
    <property type="entry name" value="Pkinase"/>
    <property type="match status" value="2"/>
</dbReference>
<feature type="binding site" evidence="17">
    <location>
        <position position="115"/>
    </location>
    <ligand>
        <name>ATP</name>
        <dbReference type="ChEBI" id="CHEBI:30616"/>
    </ligand>
</feature>
<dbReference type="Gene3D" id="1.10.150.20">
    <property type="entry name" value="5' to 3' exonuclease, C-terminal subdomain"/>
    <property type="match status" value="1"/>
</dbReference>
<feature type="compositionally biased region" description="Polar residues" evidence="18">
    <location>
        <begin position="1221"/>
        <end position="1236"/>
    </location>
</feature>
<comment type="catalytic activity">
    <reaction evidence="14">
        <text>L-threonyl-[protein] + ATP = O-phospho-L-threonyl-[protein] + ADP + H(+)</text>
        <dbReference type="Rhea" id="RHEA:46608"/>
        <dbReference type="Rhea" id="RHEA-COMP:11060"/>
        <dbReference type="Rhea" id="RHEA-COMP:11605"/>
        <dbReference type="ChEBI" id="CHEBI:15378"/>
        <dbReference type="ChEBI" id="CHEBI:30013"/>
        <dbReference type="ChEBI" id="CHEBI:30616"/>
        <dbReference type="ChEBI" id="CHEBI:61977"/>
        <dbReference type="ChEBI" id="CHEBI:456216"/>
        <dbReference type="EC" id="2.7.11.1"/>
    </reaction>
</comment>
<feature type="region of interest" description="Disordered" evidence="18">
    <location>
        <begin position="1193"/>
        <end position="1357"/>
    </location>
</feature>
<feature type="domain" description="KA1" evidence="21">
    <location>
        <begin position="1482"/>
        <end position="1531"/>
    </location>
</feature>
<feature type="domain" description="C2H2-type" evidence="22">
    <location>
        <begin position="756"/>
        <end position="783"/>
    </location>
</feature>
<dbReference type="SUPFAM" id="SSF103243">
    <property type="entry name" value="KA1-like"/>
    <property type="match status" value="1"/>
</dbReference>
<evidence type="ECO:0000256" key="16">
    <source>
        <dbReference type="PROSITE-ProRule" id="PRU00042"/>
    </source>
</evidence>
<dbReference type="GO" id="GO:0050321">
    <property type="term" value="F:tau-protein kinase activity"/>
    <property type="evidence" value="ECO:0007669"/>
    <property type="project" value="TreeGrafter"/>
</dbReference>
<dbReference type="PROSITE" id="PS50030">
    <property type="entry name" value="UBA"/>
    <property type="match status" value="1"/>
</dbReference>
<proteinExistence type="inferred from homology"/>
<dbReference type="EC" id="2.7.11.1" evidence="3"/>
<dbReference type="SMART" id="SM00355">
    <property type="entry name" value="ZnF_C2H2"/>
    <property type="match status" value="7"/>
</dbReference>
<dbReference type="PRINTS" id="PR00853">
    <property type="entry name" value="XPGRADSUPER"/>
</dbReference>
<evidence type="ECO:0000256" key="1">
    <source>
        <dbReference type="ARBA" id="ARBA00004316"/>
    </source>
</evidence>
<evidence type="ECO:0000256" key="9">
    <source>
        <dbReference type="ARBA" id="ARBA00022777"/>
    </source>
</evidence>
<feature type="compositionally biased region" description="Gly residues" evidence="18">
    <location>
        <begin position="1082"/>
        <end position="1091"/>
    </location>
</feature>
<feature type="compositionally biased region" description="Low complexity" evidence="18">
    <location>
        <begin position="1136"/>
        <end position="1155"/>
    </location>
</feature>
<dbReference type="PANTHER" id="PTHR24346:SF82">
    <property type="entry name" value="KP78A-RELATED"/>
    <property type="match status" value="1"/>
</dbReference>
<dbReference type="FunFam" id="1.10.8.10:FF:000005">
    <property type="entry name" value="Non-specific serine/threonine protein kinase"/>
    <property type="match status" value="1"/>
</dbReference>
<name>A0A226DCX5_FOLCA</name>
<dbReference type="Pfam" id="PF00096">
    <property type="entry name" value="zf-C2H2"/>
    <property type="match status" value="2"/>
</dbReference>
<feature type="domain" description="UBA" evidence="20">
    <location>
        <begin position="1020"/>
        <end position="1059"/>
    </location>
</feature>
<dbReference type="SUPFAM" id="SSF57667">
    <property type="entry name" value="beta-beta-alpha zinc fingers"/>
    <property type="match status" value="3"/>
</dbReference>
<feature type="region of interest" description="Disordered" evidence="18">
    <location>
        <begin position="271"/>
        <end position="302"/>
    </location>
</feature>
<evidence type="ECO:0000256" key="17">
    <source>
        <dbReference type="PROSITE-ProRule" id="PRU10141"/>
    </source>
</evidence>
<dbReference type="SMART" id="SM00485">
    <property type="entry name" value="XPGN"/>
    <property type="match status" value="1"/>
</dbReference>
<dbReference type="Gene3D" id="3.30.310.80">
    <property type="entry name" value="Kinase associated domain 1, KA1"/>
    <property type="match status" value="1"/>
</dbReference>
<feature type="compositionally biased region" description="Low complexity" evidence="18">
    <location>
        <begin position="1070"/>
        <end position="1079"/>
    </location>
</feature>
<dbReference type="Gene3D" id="3.30.160.60">
    <property type="entry name" value="Classic Zinc Finger"/>
    <property type="match status" value="3"/>
</dbReference>
<dbReference type="GO" id="GO:0042995">
    <property type="term" value="C:cell projection"/>
    <property type="evidence" value="ECO:0007669"/>
    <property type="project" value="UniProtKB-SubCell"/>
</dbReference>
<keyword evidence="11 17" id="KW-0067">ATP-binding</keyword>
<protein>
    <recommendedName>
        <fullName evidence="3">non-specific serine/threonine protein kinase</fullName>
        <ecNumber evidence="3">2.7.11.1</ecNumber>
    </recommendedName>
</protein>
<dbReference type="Pfam" id="PF00867">
    <property type="entry name" value="XPG_I"/>
    <property type="match status" value="1"/>
</dbReference>
<feature type="compositionally biased region" description="Polar residues" evidence="18">
    <location>
        <begin position="1193"/>
        <end position="1212"/>
    </location>
</feature>
<comment type="subcellular location">
    <subcellularLocation>
        <location evidence="1">Cell projection</location>
    </subcellularLocation>
</comment>
<evidence type="ECO:0000256" key="12">
    <source>
        <dbReference type="ARBA" id="ARBA00023242"/>
    </source>
</evidence>
<feature type="compositionally biased region" description="Low complexity" evidence="18">
    <location>
        <begin position="23"/>
        <end position="33"/>
    </location>
</feature>
<dbReference type="InterPro" id="IPR028375">
    <property type="entry name" value="KA1/Ssp2_C"/>
</dbReference>
<dbReference type="GO" id="GO:0005737">
    <property type="term" value="C:cytoplasm"/>
    <property type="evidence" value="ECO:0007669"/>
    <property type="project" value="TreeGrafter"/>
</dbReference>
<dbReference type="STRING" id="158441.A0A226DCX5"/>
<reference evidence="23 24" key="1">
    <citation type="submission" date="2015-12" db="EMBL/GenBank/DDBJ databases">
        <title>The genome of Folsomia candida.</title>
        <authorList>
            <person name="Faddeeva A."/>
            <person name="Derks M.F."/>
            <person name="Anvar Y."/>
            <person name="Smit S."/>
            <person name="Van Straalen N."/>
            <person name="Roelofs D."/>
        </authorList>
    </citation>
    <scope>NUCLEOTIDE SEQUENCE [LARGE SCALE GENOMIC DNA]</scope>
    <source>
        <strain evidence="23 24">VU population</strain>
        <tissue evidence="23">Whole body</tissue>
    </source>
</reference>
<feature type="region of interest" description="Disordered" evidence="18">
    <location>
        <begin position="1063"/>
        <end position="1164"/>
    </location>
</feature>
<dbReference type="GO" id="GO:0005524">
    <property type="term" value="F:ATP binding"/>
    <property type="evidence" value="ECO:0007669"/>
    <property type="project" value="UniProtKB-UniRule"/>
</dbReference>
<gene>
    <name evidence="23" type="ORF">Fcan01_22503</name>
</gene>
<evidence type="ECO:0000256" key="6">
    <source>
        <dbReference type="ARBA" id="ARBA00022679"/>
    </source>
</evidence>
<evidence type="ECO:0000259" key="21">
    <source>
        <dbReference type="PROSITE" id="PS50032"/>
    </source>
</evidence>
<dbReference type="InterPro" id="IPR036279">
    <property type="entry name" value="5-3_exonuclease_C_sf"/>
</dbReference>
<feature type="domain" description="Protein kinase" evidence="19">
    <location>
        <begin position="86"/>
        <end position="1001"/>
    </location>
</feature>
<feature type="compositionally biased region" description="Low complexity" evidence="18">
    <location>
        <begin position="64"/>
        <end position="75"/>
    </location>
</feature>
<evidence type="ECO:0000256" key="8">
    <source>
        <dbReference type="ARBA" id="ARBA00022741"/>
    </source>
</evidence>
<feature type="region of interest" description="Disordered" evidence="18">
    <location>
        <begin position="1"/>
        <end position="82"/>
    </location>
</feature>
<evidence type="ECO:0000256" key="5">
    <source>
        <dbReference type="ARBA" id="ARBA00022553"/>
    </source>
</evidence>
<evidence type="ECO:0000256" key="13">
    <source>
        <dbReference type="ARBA" id="ARBA00023273"/>
    </source>
</evidence>
<feature type="domain" description="C2H2-type" evidence="22">
    <location>
        <begin position="700"/>
        <end position="723"/>
    </location>
</feature>
<keyword evidence="24" id="KW-1185">Reference proteome</keyword>
<dbReference type="GO" id="GO:0008270">
    <property type="term" value="F:zinc ion binding"/>
    <property type="evidence" value="ECO:0007669"/>
    <property type="project" value="UniProtKB-KW"/>
</dbReference>
<comment type="catalytic activity">
    <reaction evidence="15">
        <text>L-seryl-[protein] + ATP = O-phospho-L-seryl-[protein] + ADP + H(+)</text>
        <dbReference type="Rhea" id="RHEA:17989"/>
        <dbReference type="Rhea" id="RHEA-COMP:9863"/>
        <dbReference type="Rhea" id="RHEA-COMP:11604"/>
        <dbReference type="ChEBI" id="CHEBI:15378"/>
        <dbReference type="ChEBI" id="CHEBI:29999"/>
        <dbReference type="ChEBI" id="CHEBI:30616"/>
        <dbReference type="ChEBI" id="CHEBI:83421"/>
        <dbReference type="ChEBI" id="CHEBI:456216"/>
        <dbReference type="EC" id="2.7.11.1"/>
    </reaction>
</comment>
<evidence type="ECO:0000256" key="4">
    <source>
        <dbReference type="ARBA" id="ARBA00022527"/>
    </source>
</evidence>
<dbReference type="GO" id="GO:0016787">
    <property type="term" value="F:hydrolase activity"/>
    <property type="evidence" value="ECO:0007669"/>
    <property type="project" value="UniProtKB-KW"/>
</dbReference>
<dbReference type="SMART" id="SM00220">
    <property type="entry name" value="S_TKc"/>
    <property type="match status" value="1"/>
</dbReference>
<dbReference type="InterPro" id="IPR006084">
    <property type="entry name" value="XPG/Rad2"/>
</dbReference>
<dbReference type="GO" id="GO:0000226">
    <property type="term" value="P:microtubule cytoskeleton organization"/>
    <property type="evidence" value="ECO:0007669"/>
    <property type="project" value="TreeGrafter"/>
</dbReference>
<dbReference type="SMART" id="SM00165">
    <property type="entry name" value="UBA"/>
    <property type="match status" value="1"/>
</dbReference>
<evidence type="ECO:0000256" key="2">
    <source>
        <dbReference type="ARBA" id="ARBA00006234"/>
    </source>
</evidence>
<dbReference type="SUPFAM" id="SSF88723">
    <property type="entry name" value="PIN domain-like"/>
    <property type="match status" value="1"/>
</dbReference>
<feature type="domain" description="C2H2-type" evidence="22">
    <location>
        <begin position="870"/>
        <end position="898"/>
    </location>
</feature>
<keyword evidence="8 17" id="KW-0547">Nucleotide-binding</keyword>
<dbReference type="SUPFAM" id="SSF47807">
    <property type="entry name" value="5' to 3' exonuclease, C-terminal subdomain"/>
    <property type="match status" value="1"/>
</dbReference>
<evidence type="ECO:0000256" key="11">
    <source>
        <dbReference type="ARBA" id="ARBA00022840"/>
    </source>
</evidence>
<evidence type="ECO:0000256" key="10">
    <source>
        <dbReference type="ARBA" id="ARBA00022801"/>
    </source>
</evidence>
<feature type="domain" description="C2H2-type" evidence="22">
    <location>
        <begin position="727"/>
        <end position="755"/>
    </location>
</feature>
<dbReference type="InterPro" id="IPR001772">
    <property type="entry name" value="KA1_dom"/>
</dbReference>
<feature type="region of interest" description="Disordered" evidence="18">
    <location>
        <begin position="1389"/>
        <end position="1432"/>
    </location>
</feature>
<dbReference type="InterPro" id="IPR011009">
    <property type="entry name" value="Kinase-like_dom_sf"/>
</dbReference>
<evidence type="ECO:0000256" key="3">
    <source>
        <dbReference type="ARBA" id="ARBA00012513"/>
    </source>
</evidence>
<dbReference type="PROSITE" id="PS00108">
    <property type="entry name" value="PROTEIN_KINASE_ST"/>
    <property type="match status" value="1"/>
</dbReference>
<dbReference type="PROSITE" id="PS50011">
    <property type="entry name" value="PROTEIN_KINASE_DOM"/>
    <property type="match status" value="1"/>
</dbReference>
<dbReference type="InterPro" id="IPR000719">
    <property type="entry name" value="Prot_kinase_dom"/>
</dbReference>
<dbReference type="Pfam" id="PF02149">
    <property type="entry name" value="KA1"/>
    <property type="match status" value="1"/>
</dbReference>
<dbReference type="InterPro" id="IPR029060">
    <property type="entry name" value="PIN-like_dom_sf"/>
</dbReference>
<dbReference type="Gene3D" id="1.10.510.10">
    <property type="entry name" value="Transferase(Phosphotransferase) domain 1"/>
    <property type="match status" value="2"/>
</dbReference>
<feature type="compositionally biased region" description="Polar residues" evidence="18">
    <location>
        <begin position="1402"/>
        <end position="1424"/>
    </location>
</feature>
<dbReference type="FunFam" id="3.30.200.20:FF:000003">
    <property type="entry name" value="Non-specific serine/threonine protein kinase"/>
    <property type="match status" value="1"/>
</dbReference>
<dbReference type="InterPro" id="IPR006086">
    <property type="entry name" value="XPG-I_dom"/>
</dbReference>
<dbReference type="FunFam" id="3.30.310.80:FF:000001">
    <property type="entry name" value="Non-specific serine/threonine protein kinase"/>
    <property type="match status" value="1"/>
</dbReference>
<dbReference type="EMBL" id="LNIX01000025">
    <property type="protein sequence ID" value="OXA42684.1"/>
    <property type="molecule type" value="Genomic_DNA"/>
</dbReference>
<keyword evidence="16" id="KW-0863">Zinc-finger</keyword>
<feature type="domain" description="C2H2-type" evidence="22">
    <location>
        <begin position="784"/>
        <end position="812"/>
    </location>
</feature>
<dbReference type="Pfam" id="PF00752">
    <property type="entry name" value="XPG_N"/>
    <property type="match status" value="1"/>
</dbReference>
<dbReference type="Gene3D" id="1.10.8.10">
    <property type="entry name" value="DNA helicase RuvA subunit, C-terminal domain"/>
    <property type="match status" value="1"/>
</dbReference>
<dbReference type="CDD" id="cd14337">
    <property type="entry name" value="UBA_MARK_Par1"/>
    <property type="match status" value="1"/>
</dbReference>
<accession>A0A226DCX5</accession>
<evidence type="ECO:0000256" key="15">
    <source>
        <dbReference type="ARBA" id="ARBA00048679"/>
    </source>
</evidence>
<feature type="domain" description="C2H2-type" evidence="22">
    <location>
        <begin position="813"/>
        <end position="841"/>
    </location>
</feature>
<evidence type="ECO:0000313" key="23">
    <source>
        <dbReference type="EMBL" id="OXA42684.1"/>
    </source>
</evidence>
<keyword evidence="12" id="KW-0539">Nucleus</keyword>
<keyword evidence="16" id="KW-0479">Metal-binding</keyword>
<organism evidence="23 24">
    <name type="scientific">Folsomia candida</name>
    <name type="common">Springtail</name>
    <dbReference type="NCBI Taxonomy" id="158441"/>
    <lineage>
        <taxon>Eukaryota</taxon>
        <taxon>Metazoa</taxon>
        <taxon>Ecdysozoa</taxon>
        <taxon>Arthropoda</taxon>
        <taxon>Hexapoda</taxon>
        <taxon>Collembola</taxon>
        <taxon>Entomobryomorpha</taxon>
        <taxon>Isotomoidea</taxon>
        <taxon>Isotomidae</taxon>
        <taxon>Proisotominae</taxon>
        <taxon>Folsomia</taxon>
    </lineage>
</organism>
<evidence type="ECO:0000313" key="24">
    <source>
        <dbReference type="Proteomes" id="UP000198287"/>
    </source>
</evidence>
<dbReference type="PROSITE" id="PS00028">
    <property type="entry name" value="ZINC_FINGER_C2H2_1"/>
    <property type="match status" value="7"/>
</dbReference>
<dbReference type="InterPro" id="IPR006085">
    <property type="entry name" value="XPG_DNA_repair_N"/>
</dbReference>
<evidence type="ECO:0000259" key="19">
    <source>
        <dbReference type="PROSITE" id="PS50011"/>
    </source>
</evidence>
<keyword evidence="6" id="KW-0808">Transferase</keyword>
<sequence>MALQSAAGGMWVDHHPPPPKSPPSSSYSPSPVTFRPPPPVTTTFTPSPKSWAGGDGVLSSSTTREVSQRLSSSRSRTSEEPHIGKYRLLKTIGKGNFAKVKLAKHLPTGKEVAIKIIDKTQLNPGSLQKLFREVRIMKMLDHPNIVKLFQVIETEKTLYLVMEYASGGEVFDYLVLHGRMKEKEARAKFRQIVSAVQYCHQKKIIHRDLKAENLLLDSEMNIKIADFGFSNEFTPGTKLKVIIFEKSYLGRASPPQNNRQRQFCKSQVGKAPSNTSQLLEPPAEVFPPTSSSSTSEDSKSCSSSSELELSDLTWCIGKSKCVNCLVFLSTACGLNASAALLLDFSHSIMGIPGLHPKIANATVPCHLKRFFGRVAAVDTSAWIHRCWQVSGSPSASVRFVLRRVELLHRLNIKPLMILDGRTPQAKEEEVARRTGGHCPPPKRLILRSLVKKFRKMRVDYLVSPFEADGQLAFVEKVEMADLIITEDGDTVVPGCTNIFFKMNAEGEGFWFTRSLLYRCVPGFTSESFNFTGFVFSCVAAGSDYMKSPYGVGIVTCLKVLQQFPQVEDMDEFILMLRGNVPQIEEQDEEEYRQRFLRAVQMFQHQIVVDVVEKRLVPVSAVDVGVVPFADEYFGDELGMEVAKGNVDLNTMRAVDDFDPSAAENFGQDRTSIWHPNYDPTKRIQHEMQPLIIPPFLPRKFKCTRCQKGFKTREKLLLHLATPHPKLFHCLLCNYSCYRSGTLLRHTRGVHQEERPFQCPLCQRRMKIGANLDTHIRWHAGGRNFKCHLCSFLFTNKGNMQVHIALVHEKKKDVVCGKCGADFGRKSDLKVHDKAKHQGVKFPCPRCGEEFTAQSSVSNHIKAVHEKIKDFQCDVCGSSFAKKAHLDRHTKGVHLNLRPFACDCVTFCGSPPYAAPELFQGKVYDGPEVDVWSLGVILYTLVSGSLPFDGTTLRELRERVLRGKYRIPFYMSTDCENLLKKFLVLNPAKRASLETIMKDKWMNMGYEEDELKPHIEPESDYTDLRRIEILAGMGYNKSDIEDSLKQQKYDDIFATYLLLGRRSSDLESDGSRSGSSLSLRNIVGGGGGGAGTGNSVATGGTGGQSPSHHRVHRSISATNSKPSRRASGGESLRESIASHAAGTGNNAAANNHNYATPPSGNFKRQNTVDSATIKENTARISAANNAAGINSTRPVSATVKTANTPSSLDTGAANSPKPRGITKSNTMTGTGNRSNPIGGSVGRSGRSAVGYEAKASSNEKTNAVGDSATSGALLPVGGGGEVGARAKGHTKSASISAAGSRHSDLPPLDTNIDSALKSSNKTSGGLPAGVAPTNRNAFPRNVPSRSTFHSGQNRPRNHASNAYSALTTQDTSSINPGARSSFFSKLSSRFSKRPMENVPPSTPTTMSKLPGQQQPPSLPTNQNQPIDEASQVKPRSLRFTFSMKTTSTRDPNEIMAEIRKVLDSNNCDYEQREKFLLLCVHGDPNTDSLVQWEIEVCKLPRLSLNGVRFKRISGTSIGFKNIASKVANELKL</sequence>
<dbReference type="FunFam" id="1.10.510.10:FF:000571">
    <property type="entry name" value="Maternal embryonic leucine zipper kinase"/>
    <property type="match status" value="1"/>
</dbReference>
<dbReference type="InterPro" id="IPR017441">
    <property type="entry name" value="Protein_kinase_ATP_BS"/>
</dbReference>
<dbReference type="PROSITE" id="PS50032">
    <property type="entry name" value="KA1"/>
    <property type="match status" value="1"/>
</dbReference>
<dbReference type="PROSITE" id="PS00107">
    <property type="entry name" value="PROTEIN_KINASE_ATP"/>
    <property type="match status" value="1"/>
</dbReference>
<feature type="domain" description="C2H2-type" evidence="22">
    <location>
        <begin position="841"/>
        <end position="869"/>
    </location>
</feature>
<keyword evidence="7" id="KW-0540">Nuclease</keyword>
<keyword evidence="16" id="KW-0862">Zinc</keyword>
<dbReference type="InterPro" id="IPR013087">
    <property type="entry name" value="Znf_C2H2_type"/>
</dbReference>
<dbReference type="PANTHER" id="PTHR24346">
    <property type="entry name" value="MAP/MICROTUBULE AFFINITY-REGULATING KINASE"/>
    <property type="match status" value="1"/>
</dbReference>
<dbReference type="SMART" id="SM00484">
    <property type="entry name" value="XPGI"/>
    <property type="match status" value="1"/>
</dbReference>
<dbReference type="GO" id="GO:0004518">
    <property type="term" value="F:nuclease activity"/>
    <property type="evidence" value="ECO:0007669"/>
    <property type="project" value="UniProtKB-KW"/>
</dbReference>
<dbReference type="GO" id="GO:0035556">
    <property type="term" value="P:intracellular signal transduction"/>
    <property type="evidence" value="ECO:0007669"/>
    <property type="project" value="TreeGrafter"/>
</dbReference>
<evidence type="ECO:0000259" key="22">
    <source>
        <dbReference type="PROSITE" id="PS50157"/>
    </source>
</evidence>
<feature type="compositionally biased region" description="Polar residues" evidence="18">
    <location>
        <begin position="1342"/>
        <end position="1357"/>
    </location>
</feature>
<dbReference type="Proteomes" id="UP000198287">
    <property type="component" value="Unassembled WGS sequence"/>
</dbReference>
<evidence type="ECO:0000259" key="20">
    <source>
        <dbReference type="PROSITE" id="PS50030"/>
    </source>
</evidence>
<dbReference type="Gene3D" id="3.40.50.1010">
    <property type="entry name" value="5'-nuclease"/>
    <property type="match status" value="1"/>
</dbReference>
<dbReference type="GO" id="GO:0106310">
    <property type="term" value="F:protein serine kinase activity"/>
    <property type="evidence" value="ECO:0007669"/>
    <property type="project" value="RHEA"/>
</dbReference>
<feature type="compositionally biased region" description="Low complexity" evidence="18">
    <location>
        <begin position="289"/>
        <end position="302"/>
    </location>
</feature>
<dbReference type="PROSITE" id="PS50157">
    <property type="entry name" value="ZINC_FINGER_C2H2_2"/>
    <property type="match status" value="7"/>
</dbReference>
<keyword evidence="4" id="KW-0723">Serine/threonine-protein kinase</keyword>
<evidence type="ECO:0000256" key="18">
    <source>
        <dbReference type="SAM" id="MobiDB-lite"/>
    </source>
</evidence>
<dbReference type="InterPro" id="IPR036236">
    <property type="entry name" value="Znf_C2H2_sf"/>
</dbReference>
<dbReference type="InterPro" id="IPR008271">
    <property type="entry name" value="Ser/Thr_kinase_AS"/>
</dbReference>
<evidence type="ECO:0000256" key="7">
    <source>
        <dbReference type="ARBA" id="ARBA00022722"/>
    </source>
</evidence>
<keyword evidence="9 23" id="KW-0418">Kinase</keyword>
<dbReference type="OrthoDB" id="3561125at2759"/>
<keyword evidence="5" id="KW-0597">Phosphoprotein</keyword>
<dbReference type="InterPro" id="IPR015940">
    <property type="entry name" value="UBA"/>
</dbReference>
<dbReference type="SUPFAM" id="SSF56112">
    <property type="entry name" value="Protein kinase-like (PK-like)"/>
    <property type="match status" value="1"/>
</dbReference>
<evidence type="ECO:0000256" key="14">
    <source>
        <dbReference type="ARBA" id="ARBA00047899"/>
    </source>
</evidence>
<feature type="compositionally biased region" description="Polar residues" evidence="18">
    <location>
        <begin position="1310"/>
        <end position="1322"/>
    </location>
</feature>
<comment type="similarity">
    <text evidence="2">Belongs to the protein kinase superfamily. CAMK Ser/Thr protein kinase family. SNF1 subfamily.</text>
</comment>
<comment type="caution">
    <text evidence="23">The sequence shown here is derived from an EMBL/GenBank/DDBJ whole genome shotgun (WGS) entry which is preliminary data.</text>
</comment>
<keyword evidence="13" id="KW-0966">Cell projection</keyword>